<dbReference type="InterPro" id="IPR036390">
    <property type="entry name" value="WH_DNA-bd_sf"/>
</dbReference>
<keyword evidence="2" id="KW-0805">Transcription regulation</keyword>
<dbReference type="STRING" id="52770.BSZ40_05770"/>
<reference evidence="7" key="1">
    <citation type="submission" date="2016-12" db="EMBL/GenBank/DDBJ databases">
        <authorList>
            <person name="Meng X."/>
        </authorList>
    </citation>
    <scope>NUCLEOTIDE SEQUENCE [LARGE SCALE GENOMIC DNA]</scope>
    <source>
        <strain evidence="7">DSM 20732</strain>
    </source>
</reference>
<name>A0A1Q5PVN1_9ACTO</name>
<evidence type="ECO:0000313" key="7">
    <source>
        <dbReference type="Proteomes" id="UP000185612"/>
    </source>
</evidence>
<comment type="similarity">
    <text evidence="1">Belongs to the LysR transcriptional regulatory family.</text>
</comment>
<dbReference type="PROSITE" id="PS50931">
    <property type="entry name" value="HTH_LYSR"/>
    <property type="match status" value="1"/>
</dbReference>
<dbReference type="PANTHER" id="PTHR30126:SF40">
    <property type="entry name" value="HTH-TYPE TRANSCRIPTIONAL REGULATOR GLTR"/>
    <property type="match status" value="1"/>
</dbReference>
<dbReference type="RefSeq" id="WP_073824208.1">
    <property type="nucleotide sequence ID" value="NZ_MQVS01000005.1"/>
</dbReference>
<dbReference type="SUPFAM" id="SSF53850">
    <property type="entry name" value="Periplasmic binding protein-like II"/>
    <property type="match status" value="1"/>
</dbReference>
<dbReference type="GO" id="GO:0000976">
    <property type="term" value="F:transcription cis-regulatory region binding"/>
    <property type="evidence" value="ECO:0007669"/>
    <property type="project" value="TreeGrafter"/>
</dbReference>
<keyword evidence="3" id="KW-0238">DNA-binding</keyword>
<dbReference type="Gene3D" id="1.10.10.10">
    <property type="entry name" value="Winged helix-like DNA-binding domain superfamily/Winged helix DNA-binding domain"/>
    <property type="match status" value="1"/>
</dbReference>
<dbReference type="EMBL" id="MQVS01000005">
    <property type="protein sequence ID" value="OKL51664.1"/>
    <property type="molecule type" value="Genomic_DNA"/>
</dbReference>
<evidence type="ECO:0000256" key="2">
    <source>
        <dbReference type="ARBA" id="ARBA00023015"/>
    </source>
</evidence>
<evidence type="ECO:0000259" key="5">
    <source>
        <dbReference type="PROSITE" id="PS50931"/>
    </source>
</evidence>
<evidence type="ECO:0000313" key="6">
    <source>
        <dbReference type="EMBL" id="OKL51664.1"/>
    </source>
</evidence>
<dbReference type="Proteomes" id="UP000185612">
    <property type="component" value="Unassembled WGS sequence"/>
</dbReference>
<keyword evidence="4" id="KW-0804">Transcription</keyword>
<feature type="domain" description="HTH lysR-type" evidence="5">
    <location>
        <begin position="3"/>
        <end position="60"/>
    </location>
</feature>
<dbReference type="InParanoid" id="A0A1Q5PVN1"/>
<keyword evidence="7" id="KW-1185">Reference proteome</keyword>
<comment type="caution">
    <text evidence="6">The sequence shown here is derived from an EMBL/GenBank/DDBJ whole genome shotgun (WGS) entry which is preliminary data.</text>
</comment>
<dbReference type="InterPro" id="IPR036388">
    <property type="entry name" value="WH-like_DNA-bd_sf"/>
</dbReference>
<organism evidence="6 7">
    <name type="scientific">Buchananella hordeovulneris</name>
    <dbReference type="NCBI Taxonomy" id="52770"/>
    <lineage>
        <taxon>Bacteria</taxon>
        <taxon>Bacillati</taxon>
        <taxon>Actinomycetota</taxon>
        <taxon>Actinomycetes</taxon>
        <taxon>Actinomycetales</taxon>
        <taxon>Actinomycetaceae</taxon>
        <taxon>Buchananella</taxon>
    </lineage>
</organism>
<evidence type="ECO:0000256" key="4">
    <source>
        <dbReference type="ARBA" id="ARBA00023163"/>
    </source>
</evidence>
<evidence type="ECO:0000256" key="3">
    <source>
        <dbReference type="ARBA" id="ARBA00023125"/>
    </source>
</evidence>
<dbReference type="InterPro" id="IPR005119">
    <property type="entry name" value="LysR_subst-bd"/>
</dbReference>
<dbReference type="Pfam" id="PF00126">
    <property type="entry name" value="HTH_1"/>
    <property type="match status" value="1"/>
</dbReference>
<sequence>MNIDPRRLAVLLAVQRAGGVVAAADQLSITPSAVSQQISRLEKEVGHPVIERTPAGAVLTAAGTMLAQVGERIEHELEQAHVELLRQQGQIVGTLTIGAFQTVIRSLLLPLVTDLTRSQSGIHLAVREVWEEEGRRELRRGVLDMLILERDVYAPAPVPAGANDLPLIDEPWYVVSPRSVPVPQGLSDLAGHTWLTAASGTAAARALQRLITSLDLHTNLTHRFVDYDVALAMVEAGLGSVILPALALQGQVLTNAVATHLPGLGVRRLVMRHRTTTSGAMPLMAAVHQLLRERAAALDFSSPSVHVAGS</sequence>
<dbReference type="InterPro" id="IPR000847">
    <property type="entry name" value="LysR_HTH_N"/>
</dbReference>
<dbReference type="SUPFAM" id="SSF46785">
    <property type="entry name" value="Winged helix' DNA-binding domain"/>
    <property type="match status" value="1"/>
</dbReference>
<gene>
    <name evidence="6" type="ORF">BSZ40_05770</name>
</gene>
<evidence type="ECO:0000256" key="1">
    <source>
        <dbReference type="ARBA" id="ARBA00009437"/>
    </source>
</evidence>
<protein>
    <recommendedName>
        <fullName evidence="5">HTH lysR-type domain-containing protein</fullName>
    </recommendedName>
</protein>
<proteinExistence type="inferred from homology"/>
<accession>A0A1Q5PVN1</accession>
<dbReference type="PANTHER" id="PTHR30126">
    <property type="entry name" value="HTH-TYPE TRANSCRIPTIONAL REGULATOR"/>
    <property type="match status" value="1"/>
</dbReference>
<dbReference type="OrthoDB" id="3636008at2"/>
<dbReference type="Pfam" id="PF03466">
    <property type="entry name" value="LysR_substrate"/>
    <property type="match status" value="1"/>
</dbReference>
<dbReference type="Gene3D" id="3.40.190.10">
    <property type="entry name" value="Periplasmic binding protein-like II"/>
    <property type="match status" value="2"/>
</dbReference>
<dbReference type="AlphaFoldDB" id="A0A1Q5PVN1"/>
<dbReference type="GO" id="GO:0003700">
    <property type="term" value="F:DNA-binding transcription factor activity"/>
    <property type="evidence" value="ECO:0007669"/>
    <property type="project" value="InterPro"/>
</dbReference>